<evidence type="ECO:0000313" key="4">
    <source>
        <dbReference type="Proteomes" id="UP000190367"/>
    </source>
</evidence>
<dbReference type="SUPFAM" id="SSF48371">
    <property type="entry name" value="ARM repeat"/>
    <property type="match status" value="2"/>
</dbReference>
<dbReference type="InterPro" id="IPR011989">
    <property type="entry name" value="ARM-like"/>
</dbReference>
<sequence>MKKIVYILTALLVGWNSLAIAQGPSDQRAFNTKIADVLALMPAPNKGQFNTNMEAISALGEEGVVTIAGMLVPEGKGDNTQLQYALAGYAYYVTQPGKEAKRKEAAAAFCKAIAKATDPENKVFLLTQLQTTGDNDAVSTLQPLLSVDRFCDPAARVLIKINTPAAQKTLLDALAGANAANRITLTEALGDARYAAAVPAITAQLNNSDKKLVKVSQYALAQIADPASAKALGNAAAKAGYTYDVTDAASSYLYYAGQLAANGNKAAAQKIGASLVKQCTADAQVHTRTAGLKLLVDILGEKSQPWINQAVADKNNEYRDAALKFAAPFANAAAVNWLTQLKKGPDDTKAAIITMLGENKVSAALPAITAFTKNSNDVVRLAAIAAAARIGGASTLPALLGIMKTGTAADINAVKNALRLIPGDEVAQQAGAALAAMPAPAQTALLEVLAARKADSRVNDVLPLAASSNADVKAAAFAALKDVAGKNNLPALFSLLGSASAPQEIGNIQTALINAGATSADVMAQMKQASAANQSRYLGVLAGIGQPSALEPVMTAFANGNDATKNAAVAALSDWKDASAAPALLKIARDAANSAYREKALNGYINLVKKSGYRPDQKVLLLRNALELNPSDAVQKQALTVLEQCKTFPALLLAGEYLDKTAVQQEAAMAVMNIVLANKTYNGNIVRQLLDKAGAALKGGDADYQRQSIRKYLSEMPAGEGFVPMFNGKDLSGWKGLVENPIARGKMDAKTLSKAQEKANEAMRKGWSVKDGLLVFNGQGDNLCTDKKYGDFEMLVDWKITPNGDAGIYLRGTPQVQIWDTSRTDVGAQVGSGGLYNNQQNEAKPLKLADNAIGEWNHFRIIMKGDRVTVYLNGQLVTDNTILENYWDRNLPIFPEEQIELQAHGTYVAYRNLYIKELPRVKPFTLSDEEKKAGYKVLFDGTNMHEWTGNTKDYVIDEGNLVIYPTNGGHGNLYTKKEYKNFSFRFEFQLTPGANNGLGVRAPLNGDAAYGGMELQILDNEADIYKDLNIYQYHGSVYGVIPAKRGYLKPVGEWNYEEAIVDGTHIKVILNGTVILDGDIAEAREKGTLDHKEHPGLKNETGHIGFLGHGSIVRFRNIRVKEL</sequence>
<dbReference type="EMBL" id="FUWZ01000001">
    <property type="protein sequence ID" value="SJZ80233.1"/>
    <property type="molecule type" value="Genomic_DNA"/>
</dbReference>
<keyword evidence="4" id="KW-1185">Reference proteome</keyword>
<dbReference type="GO" id="GO:0016787">
    <property type="term" value="F:hydrolase activity"/>
    <property type="evidence" value="ECO:0007669"/>
    <property type="project" value="InterPro"/>
</dbReference>
<dbReference type="Proteomes" id="UP000190367">
    <property type="component" value="Unassembled WGS sequence"/>
</dbReference>
<dbReference type="RefSeq" id="WP_078668243.1">
    <property type="nucleotide sequence ID" value="NZ_FUWZ01000001.1"/>
</dbReference>
<proteinExistence type="predicted"/>
<keyword evidence="1" id="KW-0732">Signal</keyword>
<dbReference type="Pfam" id="PF13646">
    <property type="entry name" value="HEAT_2"/>
    <property type="match status" value="2"/>
</dbReference>
<dbReference type="Gene3D" id="2.60.120.560">
    <property type="entry name" value="Exo-inulinase, domain 1"/>
    <property type="match status" value="2"/>
</dbReference>
<evidence type="ECO:0000259" key="2">
    <source>
        <dbReference type="Pfam" id="PF06439"/>
    </source>
</evidence>
<name>A0A1T4NM58_9BACT</name>
<feature type="chain" id="PRO_5012910845" evidence="1">
    <location>
        <begin position="22"/>
        <end position="1123"/>
    </location>
</feature>
<dbReference type="InterPro" id="IPR016024">
    <property type="entry name" value="ARM-type_fold"/>
</dbReference>
<dbReference type="AlphaFoldDB" id="A0A1T4NM58"/>
<dbReference type="OrthoDB" id="9806233at2"/>
<accession>A0A1T4NM58</accession>
<protein>
    <submittedName>
        <fullName evidence="3">HEAT repeat</fullName>
    </submittedName>
</protein>
<reference evidence="4" key="1">
    <citation type="submission" date="2017-02" db="EMBL/GenBank/DDBJ databases">
        <authorList>
            <person name="Varghese N."/>
            <person name="Submissions S."/>
        </authorList>
    </citation>
    <scope>NUCLEOTIDE SEQUENCE [LARGE SCALE GENOMIC DNA]</scope>
    <source>
        <strain evidence="4">DSM 22224</strain>
    </source>
</reference>
<dbReference type="STRING" id="634771.SAMN04488128_1011654"/>
<dbReference type="Gene3D" id="1.25.10.10">
    <property type="entry name" value="Leucine-rich Repeat Variant"/>
    <property type="match status" value="3"/>
</dbReference>
<gene>
    <name evidence="3" type="ORF">SAMN04488128_1011654</name>
</gene>
<dbReference type="InterPro" id="IPR010496">
    <property type="entry name" value="AL/BT2_dom"/>
</dbReference>
<feature type="domain" description="3-keto-alpha-glucoside-1,2-lyase/3-keto-2-hydroxy-glucal hydratase" evidence="2">
    <location>
        <begin position="934"/>
        <end position="1121"/>
    </location>
</feature>
<evidence type="ECO:0000313" key="3">
    <source>
        <dbReference type="EMBL" id="SJZ80233.1"/>
    </source>
</evidence>
<feature type="domain" description="3-keto-alpha-glucoside-1,2-lyase/3-keto-2-hydroxy-glucal hydratase" evidence="2">
    <location>
        <begin position="721"/>
        <end position="916"/>
    </location>
</feature>
<dbReference type="Pfam" id="PF06439">
    <property type="entry name" value="3keto-disac_hyd"/>
    <property type="match status" value="2"/>
</dbReference>
<feature type="signal peptide" evidence="1">
    <location>
        <begin position="1"/>
        <end position="21"/>
    </location>
</feature>
<evidence type="ECO:0000256" key="1">
    <source>
        <dbReference type="SAM" id="SignalP"/>
    </source>
</evidence>
<organism evidence="3 4">
    <name type="scientific">Chitinophaga eiseniae</name>
    <dbReference type="NCBI Taxonomy" id="634771"/>
    <lineage>
        <taxon>Bacteria</taxon>
        <taxon>Pseudomonadati</taxon>
        <taxon>Bacteroidota</taxon>
        <taxon>Chitinophagia</taxon>
        <taxon>Chitinophagales</taxon>
        <taxon>Chitinophagaceae</taxon>
        <taxon>Chitinophaga</taxon>
    </lineage>
</organism>